<evidence type="ECO:0000313" key="15">
    <source>
        <dbReference type="Proteomes" id="UP000585272"/>
    </source>
</evidence>
<evidence type="ECO:0000256" key="8">
    <source>
        <dbReference type="ARBA" id="ARBA00022982"/>
    </source>
</evidence>
<keyword evidence="15" id="KW-1185">Reference proteome</keyword>
<keyword evidence="4 12" id="KW-1003">Cell membrane</keyword>
<feature type="transmembrane region" description="Helical" evidence="12">
    <location>
        <begin position="227"/>
        <end position="248"/>
    </location>
</feature>
<dbReference type="RefSeq" id="WP_183342629.1">
    <property type="nucleotide sequence ID" value="NZ_JACHNU010000003.1"/>
</dbReference>
<feature type="transmembrane region" description="Helical" evidence="12">
    <location>
        <begin position="337"/>
        <end position="358"/>
    </location>
</feature>
<dbReference type="AlphaFoldDB" id="A0A840IGA2"/>
<dbReference type="GO" id="GO:0020037">
    <property type="term" value="F:heme binding"/>
    <property type="evidence" value="ECO:0007669"/>
    <property type="project" value="TreeGrafter"/>
</dbReference>
<comment type="caution">
    <text evidence="14">The sequence shown here is derived from an EMBL/GenBank/DDBJ whole genome shotgun (WGS) entry which is preliminary data.</text>
</comment>
<keyword evidence="3 12" id="KW-0813">Transport</keyword>
<organism evidence="14 15">
    <name type="scientific">Conexibacter arvalis</name>
    <dbReference type="NCBI Taxonomy" id="912552"/>
    <lineage>
        <taxon>Bacteria</taxon>
        <taxon>Bacillati</taxon>
        <taxon>Actinomycetota</taxon>
        <taxon>Thermoleophilia</taxon>
        <taxon>Solirubrobacterales</taxon>
        <taxon>Conexibacteraceae</taxon>
        <taxon>Conexibacter</taxon>
    </lineage>
</organism>
<feature type="transmembrane region" description="Helical" evidence="12">
    <location>
        <begin position="421"/>
        <end position="444"/>
    </location>
</feature>
<evidence type="ECO:0000256" key="3">
    <source>
        <dbReference type="ARBA" id="ARBA00022448"/>
    </source>
</evidence>
<dbReference type="PIRSF" id="PIRSF006446">
    <property type="entry name" value="Cyt_quinol_oxidase_1"/>
    <property type="match status" value="1"/>
</dbReference>
<evidence type="ECO:0000256" key="1">
    <source>
        <dbReference type="ARBA" id="ARBA00004651"/>
    </source>
</evidence>
<evidence type="ECO:0000256" key="6">
    <source>
        <dbReference type="ARBA" id="ARBA00022692"/>
    </source>
</evidence>
<evidence type="ECO:0000256" key="13">
    <source>
        <dbReference type="SAM" id="MobiDB-lite"/>
    </source>
</evidence>
<keyword evidence="11 12" id="KW-0472">Membrane</keyword>
<proteinExistence type="inferred from homology"/>
<comment type="subcellular location">
    <subcellularLocation>
        <location evidence="1">Cell membrane</location>
        <topology evidence="1">Multi-pass membrane protein</topology>
    </subcellularLocation>
</comment>
<feature type="compositionally biased region" description="Gly residues" evidence="13">
    <location>
        <begin position="456"/>
        <end position="486"/>
    </location>
</feature>
<dbReference type="Pfam" id="PF01654">
    <property type="entry name" value="Cyt_bd_oxida_I"/>
    <property type="match status" value="1"/>
</dbReference>
<dbReference type="GO" id="GO:0005886">
    <property type="term" value="C:plasma membrane"/>
    <property type="evidence" value="ECO:0007669"/>
    <property type="project" value="UniProtKB-SubCell"/>
</dbReference>
<dbReference type="InterPro" id="IPR002585">
    <property type="entry name" value="Cyt-d_ubiquinol_oxidase_su_1"/>
</dbReference>
<name>A0A840IGA2_9ACTN</name>
<evidence type="ECO:0000256" key="9">
    <source>
        <dbReference type="ARBA" id="ARBA00022989"/>
    </source>
</evidence>
<sequence length="503" mass="54052">MTELELARLQFGITTLFHFIFVPTSIGLTAWVAYCQTRWHRSGDETWLRMTRFWGKLMLISLAIGVVTGIVQEFQFGMNWSQYSRYVGDVFGAPLAMEGLAAFFLESTFLGLWLFGWGRLKPRVHLATIWLLSIGTLLSAYFILAANSWMQHPVGYVINEATGRAEMTSIWAVLTNSTLLWAFPHTILGALTTGGALVLGVSAWKLLRARRGDGPVDPVWSRSARNVLPITLVAVLLTMVAGHFQGMLLEEQQPMKMAAAEAQFETEAPAAFSLFATGDLEHNPGHTNVNLRIPYALSLLATGSFDGEVKGINEIQAEEEAKHGPGDYTPIIAVTYWTFRLMVGAGTLMLLVAGLGLLLGRRGKLEHSRWFLRTAVGAIVLPHVANLTGWIFTEMGRQPWVVYGLLRTDDANSPHVGAASLWITLVGYTLIYGVLAAVGGWIALKEIRHGAPPPSGGEGAGAGPGASGPGGAGAGGCGGPGEGAAGDGAPRPQTARPDLSLTY</sequence>
<dbReference type="EMBL" id="JACHNU010000003">
    <property type="protein sequence ID" value="MBB4662970.1"/>
    <property type="molecule type" value="Genomic_DNA"/>
</dbReference>
<feature type="transmembrane region" description="Helical" evidence="12">
    <location>
        <begin position="187"/>
        <end position="207"/>
    </location>
</feature>
<feature type="transmembrane region" description="Helical" evidence="12">
    <location>
        <begin position="12"/>
        <end position="33"/>
    </location>
</feature>
<evidence type="ECO:0000256" key="7">
    <source>
        <dbReference type="ARBA" id="ARBA00022723"/>
    </source>
</evidence>
<dbReference type="GO" id="GO:0016682">
    <property type="term" value="F:oxidoreductase activity, acting on diphenols and related substances as donors, oxygen as acceptor"/>
    <property type="evidence" value="ECO:0007669"/>
    <property type="project" value="TreeGrafter"/>
</dbReference>
<keyword evidence="14" id="KW-0560">Oxidoreductase</keyword>
<feature type="transmembrane region" description="Helical" evidence="12">
    <location>
        <begin position="127"/>
        <end position="146"/>
    </location>
</feature>
<evidence type="ECO:0000256" key="11">
    <source>
        <dbReference type="ARBA" id="ARBA00023136"/>
    </source>
</evidence>
<keyword evidence="6 12" id="KW-0812">Transmembrane</keyword>
<feature type="transmembrane region" description="Helical" evidence="12">
    <location>
        <begin position="53"/>
        <end position="71"/>
    </location>
</feature>
<dbReference type="GO" id="GO:0009055">
    <property type="term" value="F:electron transfer activity"/>
    <property type="evidence" value="ECO:0007669"/>
    <property type="project" value="UniProtKB-UniRule"/>
</dbReference>
<dbReference type="PANTHER" id="PTHR30365">
    <property type="entry name" value="CYTOCHROME D UBIQUINOL OXIDASE"/>
    <property type="match status" value="1"/>
</dbReference>
<evidence type="ECO:0000256" key="5">
    <source>
        <dbReference type="ARBA" id="ARBA00022617"/>
    </source>
</evidence>
<keyword evidence="5 12" id="KW-0349">Heme</keyword>
<keyword evidence="10 12" id="KW-0408">Iron</keyword>
<feature type="transmembrane region" description="Helical" evidence="12">
    <location>
        <begin position="370"/>
        <end position="392"/>
    </location>
</feature>
<evidence type="ECO:0000256" key="10">
    <source>
        <dbReference type="ARBA" id="ARBA00023004"/>
    </source>
</evidence>
<accession>A0A840IGA2</accession>
<evidence type="ECO:0000313" key="14">
    <source>
        <dbReference type="EMBL" id="MBB4662970.1"/>
    </source>
</evidence>
<keyword evidence="8 12" id="KW-0249">Electron transport</keyword>
<evidence type="ECO:0000256" key="2">
    <source>
        <dbReference type="ARBA" id="ARBA00009819"/>
    </source>
</evidence>
<dbReference type="GO" id="GO:0046872">
    <property type="term" value="F:metal ion binding"/>
    <property type="evidence" value="ECO:0007669"/>
    <property type="project" value="UniProtKB-UniRule"/>
</dbReference>
<evidence type="ECO:0000256" key="12">
    <source>
        <dbReference type="PIRNR" id="PIRNR006446"/>
    </source>
</evidence>
<keyword evidence="9 12" id="KW-1133">Transmembrane helix</keyword>
<reference evidence="14 15" key="1">
    <citation type="submission" date="2020-08" db="EMBL/GenBank/DDBJ databases">
        <title>Genomic Encyclopedia of Archaeal and Bacterial Type Strains, Phase II (KMG-II): from individual species to whole genera.</title>
        <authorList>
            <person name="Goeker M."/>
        </authorList>
    </citation>
    <scope>NUCLEOTIDE SEQUENCE [LARGE SCALE GENOMIC DNA]</scope>
    <source>
        <strain evidence="14 15">DSM 23288</strain>
    </source>
</reference>
<evidence type="ECO:0000256" key="4">
    <source>
        <dbReference type="ARBA" id="ARBA00022475"/>
    </source>
</evidence>
<feature type="region of interest" description="Disordered" evidence="13">
    <location>
        <begin position="452"/>
        <end position="503"/>
    </location>
</feature>
<dbReference type="GO" id="GO:0019646">
    <property type="term" value="P:aerobic electron transport chain"/>
    <property type="evidence" value="ECO:0007669"/>
    <property type="project" value="InterPro"/>
</dbReference>
<dbReference type="Proteomes" id="UP000585272">
    <property type="component" value="Unassembled WGS sequence"/>
</dbReference>
<comment type="similarity">
    <text evidence="2 12">Belongs to the cytochrome ubiquinol oxidase subunit 1 family.</text>
</comment>
<gene>
    <name evidence="14" type="ORF">BDZ31_002559</name>
</gene>
<dbReference type="EC" id="1.10.3.-" evidence="14"/>
<dbReference type="PANTHER" id="PTHR30365:SF15">
    <property type="entry name" value="CYTOCHROME BD UBIQUINOL OXIDASE SUBUNIT 1"/>
    <property type="match status" value="1"/>
</dbReference>
<feature type="transmembrane region" description="Helical" evidence="12">
    <location>
        <begin position="91"/>
        <end position="115"/>
    </location>
</feature>
<keyword evidence="7 12" id="KW-0479">Metal-binding</keyword>
<protein>
    <submittedName>
        <fullName evidence="14">Cytochrome d ubiquinol oxidase subunit I</fullName>
        <ecNumber evidence="14">1.10.3.-</ecNumber>
    </submittedName>
</protein>
<dbReference type="GO" id="GO:0070069">
    <property type="term" value="C:cytochrome complex"/>
    <property type="evidence" value="ECO:0007669"/>
    <property type="project" value="UniProtKB-UniRule"/>
</dbReference>